<evidence type="ECO:0000256" key="5">
    <source>
        <dbReference type="SAM" id="Phobius"/>
    </source>
</evidence>
<keyword evidence="4 5" id="KW-0472">Membrane</keyword>
<comment type="subcellular location">
    <subcellularLocation>
        <location evidence="1">Membrane</location>
        <topology evidence="1">Multi-pass membrane protein</topology>
    </subcellularLocation>
</comment>
<dbReference type="InterPro" id="IPR045979">
    <property type="entry name" value="DUF5935"/>
</dbReference>
<dbReference type="Pfam" id="PF04932">
    <property type="entry name" value="Wzy_C"/>
    <property type="match status" value="1"/>
</dbReference>
<evidence type="ECO:0000259" key="7">
    <source>
        <dbReference type="Pfam" id="PF19358"/>
    </source>
</evidence>
<evidence type="ECO:0000256" key="2">
    <source>
        <dbReference type="ARBA" id="ARBA00022692"/>
    </source>
</evidence>
<sequence length="439" mass="48749">MLGLIFTYCATAFGVVGSLFNPFIGVLTYVCFAIIQPDLMWFWSVPQYHYSRIIAVAMLVGWAIHGFGKWNFSKSTGVILALSSFFVWALLSTMNSANHDIAWYYVTRIAKIFIPVLIGLTLIDSVSKLKQLAWVIMLSQSFVAYEMNLSYFQGFNRIYEQDFANMDNNSQAIAMVCGVGLAFFLGSGVTKWWQRFIAWGGAVLMGHSVMLAFSRGGMLALIVSMAIGFLLLPPKKPIHLFAFVMIVLLGFRLAGPQVQDRFMTIFVDPQERDGAAQSRLDLWVDNIDVMTKNPLLGIGPDHWPLIAHQYGWEPGKEGHSLWLQTGAELGLPGLGFLALFYGLTIIRLWPLARHRSEHVVDPWVRDVGRMVISSSVGFIVSAQFVSVEGLEIPYYVILLGAGALKLAYSADMAPALERQARLSPATAGFQSVSAMQNVH</sequence>
<name>A0ABU3K6L8_9BACT</name>
<evidence type="ECO:0000259" key="6">
    <source>
        <dbReference type="Pfam" id="PF04932"/>
    </source>
</evidence>
<organism evidence="8 9">
    <name type="scientific">Candidatus Nitronereus thalassa</name>
    <dbReference type="NCBI Taxonomy" id="3020898"/>
    <lineage>
        <taxon>Bacteria</taxon>
        <taxon>Pseudomonadati</taxon>
        <taxon>Nitrospirota</taxon>
        <taxon>Nitrospiria</taxon>
        <taxon>Nitrospirales</taxon>
        <taxon>Nitrospiraceae</taxon>
        <taxon>Candidatus Nitronereus</taxon>
    </lineage>
</organism>
<dbReference type="PANTHER" id="PTHR37422">
    <property type="entry name" value="TEICHURONIC ACID BIOSYNTHESIS PROTEIN TUAE"/>
    <property type="match status" value="1"/>
</dbReference>
<feature type="transmembrane region" description="Helical" evidence="5">
    <location>
        <begin position="77"/>
        <end position="95"/>
    </location>
</feature>
<keyword evidence="3 5" id="KW-1133">Transmembrane helix</keyword>
<evidence type="ECO:0000256" key="3">
    <source>
        <dbReference type="ARBA" id="ARBA00022989"/>
    </source>
</evidence>
<evidence type="ECO:0000313" key="9">
    <source>
        <dbReference type="Proteomes" id="UP001250932"/>
    </source>
</evidence>
<reference evidence="8 9" key="1">
    <citation type="journal article" date="2023" name="ISME J.">
        <title>Cultivation and genomic characterization of novel and ubiquitous marine nitrite-oxidizing bacteria from the Nitrospirales.</title>
        <authorList>
            <person name="Mueller A.J."/>
            <person name="Daebeler A."/>
            <person name="Herbold C.W."/>
            <person name="Kirkegaard R.H."/>
            <person name="Daims H."/>
        </authorList>
    </citation>
    <scope>NUCLEOTIDE SEQUENCE [LARGE SCALE GENOMIC DNA]</scope>
    <source>
        <strain evidence="8 9">EB</strain>
    </source>
</reference>
<feature type="domain" description="DUF5935" evidence="7">
    <location>
        <begin position="1"/>
        <end position="144"/>
    </location>
</feature>
<dbReference type="InterPro" id="IPR051533">
    <property type="entry name" value="WaaL-like"/>
</dbReference>
<dbReference type="EMBL" id="JAQOUE010000001">
    <property type="protein sequence ID" value="MDT7041978.1"/>
    <property type="molecule type" value="Genomic_DNA"/>
</dbReference>
<evidence type="ECO:0000256" key="4">
    <source>
        <dbReference type="ARBA" id="ARBA00023136"/>
    </source>
</evidence>
<feature type="transmembrane region" description="Helical" evidence="5">
    <location>
        <begin position="172"/>
        <end position="193"/>
    </location>
</feature>
<dbReference type="InterPro" id="IPR007016">
    <property type="entry name" value="O-antigen_ligase-rel_domated"/>
</dbReference>
<accession>A0ABU3K6L8</accession>
<dbReference type="GO" id="GO:0016874">
    <property type="term" value="F:ligase activity"/>
    <property type="evidence" value="ECO:0007669"/>
    <property type="project" value="UniProtKB-KW"/>
</dbReference>
<gene>
    <name evidence="8" type="ORF">PPG34_06405</name>
</gene>
<feature type="transmembrane region" description="Helical" evidence="5">
    <location>
        <begin position="101"/>
        <end position="120"/>
    </location>
</feature>
<evidence type="ECO:0000256" key="1">
    <source>
        <dbReference type="ARBA" id="ARBA00004141"/>
    </source>
</evidence>
<keyword evidence="9" id="KW-1185">Reference proteome</keyword>
<feature type="transmembrane region" description="Helical" evidence="5">
    <location>
        <begin position="238"/>
        <end position="255"/>
    </location>
</feature>
<feature type="transmembrane region" description="Helical" evidence="5">
    <location>
        <begin position="213"/>
        <end position="232"/>
    </location>
</feature>
<keyword evidence="8" id="KW-0436">Ligase</keyword>
<feature type="transmembrane region" description="Helical" evidence="5">
    <location>
        <begin position="132"/>
        <end position="152"/>
    </location>
</feature>
<dbReference type="PANTHER" id="PTHR37422:SF13">
    <property type="entry name" value="LIPOPOLYSACCHARIDE BIOSYNTHESIS PROTEIN PA4999-RELATED"/>
    <property type="match status" value="1"/>
</dbReference>
<dbReference type="Proteomes" id="UP001250932">
    <property type="component" value="Unassembled WGS sequence"/>
</dbReference>
<feature type="transmembrane region" description="Helical" evidence="5">
    <location>
        <begin position="12"/>
        <end position="35"/>
    </location>
</feature>
<keyword evidence="2 5" id="KW-0812">Transmembrane</keyword>
<dbReference type="Pfam" id="PF19358">
    <property type="entry name" value="DUF5935"/>
    <property type="match status" value="1"/>
</dbReference>
<dbReference type="RefSeq" id="WP_313832327.1">
    <property type="nucleotide sequence ID" value="NZ_JAQOUE010000001.1"/>
</dbReference>
<comment type="caution">
    <text evidence="8">The sequence shown here is derived from an EMBL/GenBank/DDBJ whole genome shotgun (WGS) entry which is preliminary data.</text>
</comment>
<proteinExistence type="predicted"/>
<feature type="domain" description="O-antigen ligase-related" evidence="6">
    <location>
        <begin position="201"/>
        <end position="337"/>
    </location>
</feature>
<evidence type="ECO:0000313" key="8">
    <source>
        <dbReference type="EMBL" id="MDT7041978.1"/>
    </source>
</evidence>
<protein>
    <submittedName>
        <fullName evidence="8">O-antigen ligase family protein</fullName>
    </submittedName>
</protein>
<feature type="transmembrane region" description="Helical" evidence="5">
    <location>
        <begin position="47"/>
        <end position="65"/>
    </location>
</feature>
<feature type="transmembrane region" description="Helical" evidence="5">
    <location>
        <begin position="329"/>
        <end position="349"/>
    </location>
</feature>